<accession>A0A6J8DEY6</accession>
<proteinExistence type="predicted"/>
<gene>
    <name evidence="1" type="ORF">MCOR_40748</name>
</gene>
<organism evidence="1 2">
    <name type="scientific">Mytilus coruscus</name>
    <name type="common">Sea mussel</name>
    <dbReference type="NCBI Taxonomy" id="42192"/>
    <lineage>
        <taxon>Eukaryota</taxon>
        <taxon>Metazoa</taxon>
        <taxon>Spiralia</taxon>
        <taxon>Lophotrochozoa</taxon>
        <taxon>Mollusca</taxon>
        <taxon>Bivalvia</taxon>
        <taxon>Autobranchia</taxon>
        <taxon>Pteriomorphia</taxon>
        <taxon>Mytilida</taxon>
        <taxon>Mytiloidea</taxon>
        <taxon>Mytilidae</taxon>
        <taxon>Mytilinae</taxon>
        <taxon>Mytilus</taxon>
    </lineage>
</organism>
<dbReference type="Proteomes" id="UP000507470">
    <property type="component" value="Unassembled WGS sequence"/>
</dbReference>
<reference evidence="1 2" key="1">
    <citation type="submission" date="2020-06" db="EMBL/GenBank/DDBJ databases">
        <authorList>
            <person name="Li R."/>
            <person name="Bekaert M."/>
        </authorList>
    </citation>
    <scope>NUCLEOTIDE SEQUENCE [LARGE SCALE GENOMIC DNA]</scope>
    <source>
        <strain evidence="2">wild</strain>
    </source>
</reference>
<dbReference type="AlphaFoldDB" id="A0A6J8DEY6"/>
<dbReference type="EMBL" id="CACVKT020007387">
    <property type="protein sequence ID" value="CAC5407248.1"/>
    <property type="molecule type" value="Genomic_DNA"/>
</dbReference>
<protein>
    <submittedName>
        <fullName evidence="1">Uncharacterized protein</fullName>
    </submittedName>
</protein>
<evidence type="ECO:0000313" key="2">
    <source>
        <dbReference type="Proteomes" id="UP000507470"/>
    </source>
</evidence>
<evidence type="ECO:0000313" key="1">
    <source>
        <dbReference type="EMBL" id="CAC5407248.1"/>
    </source>
</evidence>
<name>A0A6J8DEY6_MYTCO</name>
<keyword evidence="2" id="KW-1185">Reference proteome</keyword>
<sequence>MLRGPGKQKKSLGGQRNDGTLIETLISLNQDIERLEVRPLPKFSSITYIAKLVDENDIRQLLGTYELCQFQTGAAEKSEIRPPPMRRVMDAYTKITEAELKKDCAPEMKRVQVSKSVSEFDDQIQTVVRSIKEEGNKLKSMVDQYTANRISSLQKQARKESKRLASILSENKSALDIAYTLDNRKRRFDVEKNDAILLKMSKRLLIDIDRLEVRPLPDFPSVTCNPKVVHENDISQLLGMYDFQETKIRTADGKIDKMPSPMRKERFYTCGKCGNQKTFPHGTCYHHLIDHFICCKKNMDRHYRYVFE</sequence>